<comment type="caution">
    <text evidence="1">The sequence shown here is derived from an EMBL/GenBank/DDBJ whole genome shotgun (WGS) entry which is preliminary data.</text>
</comment>
<keyword evidence="2" id="KW-1185">Reference proteome</keyword>
<feature type="non-terminal residue" evidence="1">
    <location>
        <position position="1"/>
    </location>
</feature>
<dbReference type="Proteomes" id="UP000606786">
    <property type="component" value="Unassembled WGS sequence"/>
</dbReference>
<dbReference type="AlphaFoldDB" id="A0A811U068"/>
<name>A0A811U068_CERCA</name>
<evidence type="ECO:0000313" key="1">
    <source>
        <dbReference type="EMBL" id="CAD6992359.1"/>
    </source>
</evidence>
<accession>A0A811U068</accession>
<reference evidence="1" key="1">
    <citation type="submission" date="2020-11" db="EMBL/GenBank/DDBJ databases">
        <authorList>
            <person name="Whitehead M."/>
        </authorList>
    </citation>
    <scope>NUCLEOTIDE SEQUENCE</scope>
    <source>
        <strain evidence="1">EGII</strain>
    </source>
</reference>
<gene>
    <name evidence="1" type="ORF">CCAP1982_LOCUS1223</name>
</gene>
<protein>
    <submittedName>
        <fullName evidence="1">(Mediterranean fruit fly) hypothetical protein</fullName>
    </submittedName>
</protein>
<evidence type="ECO:0000313" key="2">
    <source>
        <dbReference type="Proteomes" id="UP000606786"/>
    </source>
</evidence>
<proteinExistence type="predicted"/>
<organism evidence="1 2">
    <name type="scientific">Ceratitis capitata</name>
    <name type="common">Mediterranean fruit fly</name>
    <name type="synonym">Tephritis capitata</name>
    <dbReference type="NCBI Taxonomy" id="7213"/>
    <lineage>
        <taxon>Eukaryota</taxon>
        <taxon>Metazoa</taxon>
        <taxon>Ecdysozoa</taxon>
        <taxon>Arthropoda</taxon>
        <taxon>Hexapoda</taxon>
        <taxon>Insecta</taxon>
        <taxon>Pterygota</taxon>
        <taxon>Neoptera</taxon>
        <taxon>Endopterygota</taxon>
        <taxon>Diptera</taxon>
        <taxon>Brachycera</taxon>
        <taxon>Muscomorpha</taxon>
        <taxon>Tephritoidea</taxon>
        <taxon>Tephritidae</taxon>
        <taxon>Ceratitis</taxon>
        <taxon>Ceratitis</taxon>
    </lineage>
</organism>
<sequence length="50" mass="5340">GSGSSHEKFARNGVPQSIIDSMVKKFVQPTMDVLIANSRLEYGNMADVGG</sequence>
<dbReference type="EMBL" id="CAJHJT010000001">
    <property type="protein sequence ID" value="CAD6992359.1"/>
    <property type="molecule type" value="Genomic_DNA"/>
</dbReference>